<evidence type="ECO:0000259" key="3">
    <source>
        <dbReference type="Pfam" id="PF05603"/>
    </source>
</evidence>
<protein>
    <recommendedName>
        <fullName evidence="1 2">Protein Hikeshi</fullName>
    </recommendedName>
</protein>
<keyword evidence="2" id="KW-0813">Transport</keyword>
<evidence type="ECO:0000313" key="5">
    <source>
        <dbReference type="Proteomes" id="UP000261620"/>
    </source>
</evidence>
<comment type="similarity">
    <text evidence="2">Belongs to the OPI10 family.</text>
</comment>
<comment type="function">
    <text evidence="2">Acts as a specific nuclear import carrier for HSP70 proteins following heat-shock stress: acts by mediating the nucleoporin-dependent translocation of ATP-bound HSP70 proteins into the nucleus. HSP70 proteins import is required to protect cells from heat shock damages. Does not translocate ADP-bound HSP70 proteins into the nucleus.</text>
</comment>
<dbReference type="AlphaFoldDB" id="A0A3Q3WIY6"/>
<keyword evidence="2" id="KW-0539">Nucleus</keyword>
<dbReference type="GO" id="GO:0061608">
    <property type="term" value="F:nuclear import signal receptor activity"/>
    <property type="evidence" value="ECO:0007669"/>
    <property type="project" value="UniProtKB-UniRule"/>
</dbReference>
<dbReference type="STRING" id="94237.ENSMMOP00000017576"/>
<dbReference type="GO" id="GO:0034605">
    <property type="term" value="P:cellular response to heat"/>
    <property type="evidence" value="ECO:0007669"/>
    <property type="project" value="UniProtKB-UniRule"/>
</dbReference>
<dbReference type="Pfam" id="PF05603">
    <property type="entry name" value="Hikeshi-like_N"/>
    <property type="match status" value="1"/>
</dbReference>
<keyword evidence="5" id="KW-1185">Reference proteome</keyword>
<dbReference type="InterPro" id="IPR008493">
    <property type="entry name" value="Hikeshi-like_N"/>
</dbReference>
<keyword evidence="2" id="KW-0653">Protein transport</keyword>
<proteinExistence type="inferred from homology"/>
<evidence type="ECO:0000313" key="4">
    <source>
        <dbReference type="Ensembl" id="ENSMMOP00000017576.1"/>
    </source>
</evidence>
<dbReference type="Proteomes" id="UP000261620">
    <property type="component" value="Unplaced"/>
</dbReference>
<dbReference type="PANTHER" id="PTHR12925">
    <property type="entry name" value="HIKESHI FAMILY MEMBER"/>
    <property type="match status" value="1"/>
</dbReference>
<dbReference type="GO" id="GO:0006606">
    <property type="term" value="P:protein import into nucleus"/>
    <property type="evidence" value="ECO:0007669"/>
    <property type="project" value="UniProtKB-UniRule"/>
</dbReference>
<dbReference type="Ensembl" id="ENSMMOT00000017865.1">
    <property type="protein sequence ID" value="ENSMMOP00000017576.1"/>
    <property type="gene ID" value="ENSMMOG00000013348.1"/>
</dbReference>
<dbReference type="GO" id="GO:0005634">
    <property type="term" value="C:nucleus"/>
    <property type="evidence" value="ECO:0007669"/>
    <property type="project" value="UniProtKB-SubCell"/>
</dbReference>
<keyword evidence="2" id="KW-0963">Cytoplasm</keyword>
<comment type="subcellular location">
    <subcellularLocation>
        <location evidence="2">Cytoplasm</location>
    </subcellularLocation>
    <subcellularLocation>
        <location evidence="2">Cytoplasm</location>
        <location evidence="2">Cytosol</location>
    </subcellularLocation>
    <subcellularLocation>
        <location evidence="2">Nucleus</location>
    </subcellularLocation>
</comment>
<reference evidence="4" key="2">
    <citation type="submission" date="2025-09" db="UniProtKB">
        <authorList>
            <consortium name="Ensembl"/>
        </authorList>
    </citation>
    <scope>IDENTIFICATION</scope>
</reference>
<name>A0A3Q3WIY6_MOLML</name>
<dbReference type="InterPro" id="IPR031318">
    <property type="entry name" value="OPI10"/>
</dbReference>
<dbReference type="GO" id="GO:0005829">
    <property type="term" value="C:cytosol"/>
    <property type="evidence" value="ECO:0007669"/>
    <property type="project" value="UniProtKB-SubCell"/>
</dbReference>
<organism evidence="4 5">
    <name type="scientific">Mola mola</name>
    <name type="common">Ocean sunfish</name>
    <name type="synonym">Tetraodon mola</name>
    <dbReference type="NCBI Taxonomy" id="94237"/>
    <lineage>
        <taxon>Eukaryota</taxon>
        <taxon>Metazoa</taxon>
        <taxon>Chordata</taxon>
        <taxon>Craniata</taxon>
        <taxon>Vertebrata</taxon>
        <taxon>Euteleostomi</taxon>
        <taxon>Actinopterygii</taxon>
        <taxon>Neopterygii</taxon>
        <taxon>Teleostei</taxon>
        <taxon>Neoteleostei</taxon>
        <taxon>Acanthomorphata</taxon>
        <taxon>Eupercaria</taxon>
        <taxon>Tetraodontiformes</taxon>
        <taxon>Molidae</taxon>
        <taxon>Mola</taxon>
    </lineage>
</organism>
<evidence type="ECO:0000256" key="2">
    <source>
        <dbReference type="RuleBase" id="RU369060"/>
    </source>
</evidence>
<dbReference type="GO" id="GO:0030544">
    <property type="term" value="F:Hsp70 protein binding"/>
    <property type="evidence" value="ECO:0007669"/>
    <property type="project" value="UniProtKB-UniRule"/>
</dbReference>
<evidence type="ECO:0000256" key="1">
    <source>
        <dbReference type="ARBA" id="ARBA00014362"/>
    </source>
</evidence>
<sequence length="105" mass="11540">MFGCLVAGRMVQTDALQVSSDKFVFNLPNYEDVNHVVVFMLGTVVSLCEGVAPQHSTLQSDTFSHLNKACKCCLHGPSSTQPAGISVNKRQSKVCRENVTQQRRL</sequence>
<reference evidence="4" key="1">
    <citation type="submission" date="2025-08" db="UniProtKB">
        <authorList>
            <consortium name="Ensembl"/>
        </authorList>
    </citation>
    <scope>IDENTIFICATION</scope>
</reference>
<accession>A0A3Q3WIY6</accession>
<dbReference type="PANTHER" id="PTHR12925:SF0">
    <property type="entry name" value="PROTEIN HIKESHI"/>
    <property type="match status" value="1"/>
</dbReference>
<feature type="domain" description="Hikeshi-like N-terminal" evidence="3">
    <location>
        <begin position="6"/>
        <end position="44"/>
    </location>
</feature>
<comment type="subunit">
    <text evidence="2">Forms an asymmetric homodimer; required for binding and nuclear import of HSP70 proteins. Interacts with ATP-bound HSP70 proteins.</text>
</comment>